<dbReference type="GO" id="GO:0000271">
    <property type="term" value="P:polysaccharide biosynthetic process"/>
    <property type="evidence" value="ECO:0007669"/>
    <property type="project" value="InterPro"/>
</dbReference>
<evidence type="ECO:0000256" key="4">
    <source>
        <dbReference type="PIRNR" id="PIRNR000124"/>
    </source>
</evidence>
<gene>
    <name evidence="6" type="ORF">FPQ15_04240</name>
</gene>
<dbReference type="PANTHER" id="PTHR43491:SF2">
    <property type="entry name" value="UDP-N-ACETYL-D-MANNOSAMINE DEHYDROGENASE"/>
    <property type="match status" value="1"/>
</dbReference>
<dbReference type="GO" id="GO:0016628">
    <property type="term" value="F:oxidoreductase activity, acting on the CH-CH group of donors, NAD or NADP as acceptor"/>
    <property type="evidence" value="ECO:0007669"/>
    <property type="project" value="InterPro"/>
</dbReference>
<dbReference type="NCBIfam" id="TIGR03026">
    <property type="entry name" value="NDP-sugDHase"/>
    <property type="match status" value="1"/>
</dbReference>
<feature type="domain" description="UDP-glucose/GDP-mannose dehydrogenase C-terminal" evidence="5">
    <location>
        <begin position="304"/>
        <end position="405"/>
    </location>
</feature>
<dbReference type="GO" id="GO:0016616">
    <property type="term" value="F:oxidoreductase activity, acting on the CH-OH group of donors, NAD or NADP as acceptor"/>
    <property type="evidence" value="ECO:0007669"/>
    <property type="project" value="InterPro"/>
</dbReference>
<dbReference type="InterPro" id="IPR017476">
    <property type="entry name" value="UDP-Glc/GDP-Man"/>
</dbReference>
<dbReference type="Gene3D" id="3.40.50.720">
    <property type="entry name" value="NAD(P)-binding Rossmann-like Domain"/>
    <property type="match status" value="2"/>
</dbReference>
<dbReference type="SUPFAM" id="SSF51735">
    <property type="entry name" value="NAD(P)-binding Rossmann-fold domains"/>
    <property type="match status" value="1"/>
</dbReference>
<dbReference type="SUPFAM" id="SSF52413">
    <property type="entry name" value="UDP-glucose/GDP-mannose dehydrogenase C-terminal domain"/>
    <property type="match status" value="1"/>
</dbReference>
<dbReference type="PIRSF" id="PIRSF000124">
    <property type="entry name" value="UDPglc_GDPman_dh"/>
    <property type="match status" value="1"/>
</dbReference>
<dbReference type="InterPro" id="IPR001732">
    <property type="entry name" value="UDP-Glc/GDP-Man_DH_N"/>
</dbReference>
<keyword evidence="3" id="KW-0520">NAD</keyword>
<dbReference type="Pfam" id="PF03721">
    <property type="entry name" value="UDPG_MGDP_dh_N"/>
    <property type="match status" value="1"/>
</dbReference>
<evidence type="ECO:0000256" key="3">
    <source>
        <dbReference type="ARBA" id="ARBA00023027"/>
    </source>
</evidence>
<dbReference type="SUPFAM" id="SSF48179">
    <property type="entry name" value="6-phosphogluconate dehydrogenase C-terminal domain-like"/>
    <property type="match status" value="1"/>
</dbReference>
<evidence type="ECO:0000256" key="2">
    <source>
        <dbReference type="ARBA" id="ARBA00023002"/>
    </source>
</evidence>
<dbReference type="PIRSF" id="PIRSF500136">
    <property type="entry name" value="UDP_ManNAc_DH"/>
    <property type="match status" value="1"/>
</dbReference>
<evidence type="ECO:0000256" key="1">
    <source>
        <dbReference type="ARBA" id="ARBA00006601"/>
    </source>
</evidence>
<dbReference type="InterPro" id="IPR028359">
    <property type="entry name" value="UDP_ManNAc/GlcNAc_DH"/>
</dbReference>
<dbReference type="InterPro" id="IPR014026">
    <property type="entry name" value="UDP-Glc/GDP-Man_DH_dimer"/>
</dbReference>
<evidence type="ECO:0000313" key="7">
    <source>
        <dbReference type="Proteomes" id="UP000319483"/>
    </source>
</evidence>
<dbReference type="Pfam" id="PF00984">
    <property type="entry name" value="UDPG_MGDP_dh"/>
    <property type="match status" value="1"/>
</dbReference>
<dbReference type="InterPro" id="IPR008927">
    <property type="entry name" value="6-PGluconate_DH-like_C_sf"/>
</dbReference>
<dbReference type="Proteomes" id="UP000319483">
    <property type="component" value="Unassembled WGS sequence"/>
</dbReference>
<dbReference type="PANTHER" id="PTHR43491">
    <property type="entry name" value="UDP-N-ACETYL-D-MANNOSAMINE DEHYDROGENASE"/>
    <property type="match status" value="1"/>
</dbReference>
<dbReference type="InterPro" id="IPR036291">
    <property type="entry name" value="NAD(P)-bd_dom_sf"/>
</dbReference>
<reference evidence="6 7" key="1">
    <citation type="submission" date="2019-07" db="EMBL/GenBank/DDBJ databases">
        <title>Gilliamella genomes.</title>
        <authorList>
            <person name="Zheng H."/>
        </authorList>
    </citation>
    <scope>NUCLEOTIDE SEQUENCE [LARGE SCALE GENOMIC DNA]</scope>
    <source>
        <strain evidence="6 7">W8127</strain>
    </source>
</reference>
<evidence type="ECO:0000259" key="5">
    <source>
        <dbReference type="SMART" id="SM00984"/>
    </source>
</evidence>
<dbReference type="InterPro" id="IPR014027">
    <property type="entry name" value="UDP-Glc/GDP-Man_DH_C"/>
</dbReference>
<name>A0A556SR39_9GAMM</name>
<dbReference type="Pfam" id="PF03720">
    <property type="entry name" value="UDPG_MGDP_dh_C"/>
    <property type="match status" value="1"/>
</dbReference>
<dbReference type="AlphaFoldDB" id="A0A556SR39"/>
<accession>A0A556SR39</accession>
<dbReference type="EMBL" id="VMHM01000005">
    <property type="protein sequence ID" value="TSK03609.1"/>
    <property type="molecule type" value="Genomic_DNA"/>
</dbReference>
<dbReference type="InterPro" id="IPR036220">
    <property type="entry name" value="UDP-Glc/GDP-Man_DH_C_sf"/>
</dbReference>
<protein>
    <submittedName>
        <fullName evidence="6">Nucleotide sugar dehydrogenase</fullName>
    </submittedName>
</protein>
<proteinExistence type="inferred from homology"/>
<comment type="caution">
    <text evidence="6">The sequence shown here is derived from an EMBL/GenBank/DDBJ whole genome shotgun (WGS) entry which is preliminary data.</text>
</comment>
<comment type="similarity">
    <text evidence="1 4">Belongs to the UDP-glucose/GDP-mannose dehydrogenase family.</text>
</comment>
<sequence>MNNTNNREFEIAIIGMGYVGLPLFLEFSKIYKTIGFDIDSKKIERLKKTYNTSNMTYCSDDLLNSNFYIIVVPTPIDSKNKPDLSCLFSATETIARKLKKGDIVVYESTVYPGVTEDLCIPLLERVSQLKAKKDFQVGYSPERINCNDDMHTIRNTVKIVSSNCDKALNTISSVYQSIVDVPLYKTSCIKEAEAAKIIENCQRDINIAFLNEISILLQSIGISSVNVLKACKTKWNALDFCPGLVGGHCIGVDSYYLIEKAQKIGVNLSLLESARNINEKMVNLIESVINEFILVNNINTPKITFLGFSFRENIGDARNSKVLDLVNVLNQYNYNIEVLDCYIEEDIAMNLLPYNYVKKMSDNNDIIVLTVPHDEYRKISLEELKLKYRNQENAILLDVKSIFDKEKAIELGYTYWSL</sequence>
<dbReference type="RefSeq" id="WP_144091599.1">
    <property type="nucleotide sequence ID" value="NZ_CAMLAP010000032.1"/>
</dbReference>
<evidence type="ECO:0000313" key="6">
    <source>
        <dbReference type="EMBL" id="TSK03609.1"/>
    </source>
</evidence>
<organism evidence="6 7">
    <name type="scientific">Gilliamella apicola</name>
    <dbReference type="NCBI Taxonomy" id="1196095"/>
    <lineage>
        <taxon>Bacteria</taxon>
        <taxon>Pseudomonadati</taxon>
        <taxon>Pseudomonadota</taxon>
        <taxon>Gammaproteobacteria</taxon>
        <taxon>Orbales</taxon>
        <taxon>Orbaceae</taxon>
        <taxon>Gilliamella</taxon>
    </lineage>
</organism>
<keyword evidence="2" id="KW-0560">Oxidoreductase</keyword>
<dbReference type="GO" id="GO:0051287">
    <property type="term" value="F:NAD binding"/>
    <property type="evidence" value="ECO:0007669"/>
    <property type="project" value="InterPro"/>
</dbReference>
<dbReference type="SMART" id="SM00984">
    <property type="entry name" value="UDPG_MGDP_dh_C"/>
    <property type="match status" value="1"/>
</dbReference>